<keyword evidence="2" id="KW-1185">Reference proteome</keyword>
<dbReference type="VEuPathDB" id="MicrosporidiaDB:VCUG_02219"/>
<dbReference type="HOGENOM" id="CLU_2211955_0_0_1"/>
<evidence type="ECO:0000313" key="1">
    <source>
        <dbReference type="EMBL" id="ELA46291.1"/>
    </source>
</evidence>
<reference evidence="2" key="1">
    <citation type="submission" date="2011-03" db="EMBL/GenBank/DDBJ databases">
        <title>The genome sequence of Vavraia culicis strain floridensis.</title>
        <authorList>
            <consortium name="The Broad Institute Genome Sequencing Platform"/>
            <person name="Cuomo C."/>
            <person name="Becnel J."/>
            <person name="Sanscrainte N."/>
            <person name="Young S.K."/>
            <person name="Zeng Q."/>
            <person name="Gargeya S."/>
            <person name="Fitzgerald M."/>
            <person name="Haas B."/>
            <person name="Abouelleil A."/>
            <person name="Alvarado L."/>
            <person name="Arachchi H.M."/>
            <person name="Berlin A."/>
            <person name="Chapman S.B."/>
            <person name="Gearin G."/>
            <person name="Goldberg J."/>
            <person name="Griggs A."/>
            <person name="Gujja S."/>
            <person name="Hansen M."/>
            <person name="Heiman D."/>
            <person name="Howarth C."/>
            <person name="Larimer J."/>
            <person name="Lui A."/>
            <person name="MacDonald P.J.P."/>
            <person name="McCowen C."/>
            <person name="Montmayeur A."/>
            <person name="Murphy C."/>
            <person name="Neiman D."/>
            <person name="Pearson M."/>
            <person name="Priest M."/>
            <person name="Roberts A."/>
            <person name="Saif S."/>
            <person name="Shea T."/>
            <person name="Sisk P."/>
            <person name="Stolte C."/>
            <person name="Sykes S."/>
            <person name="Wortman J."/>
            <person name="Nusbaum C."/>
            <person name="Birren B."/>
        </authorList>
    </citation>
    <scope>NUCLEOTIDE SEQUENCE [LARGE SCALE GENOMIC DNA]</scope>
    <source>
        <strain evidence="2">floridensis</strain>
    </source>
</reference>
<protein>
    <submittedName>
        <fullName evidence="1">Uncharacterized protein</fullName>
    </submittedName>
</protein>
<evidence type="ECO:0000313" key="2">
    <source>
        <dbReference type="Proteomes" id="UP000011081"/>
    </source>
</evidence>
<organism evidence="1 2">
    <name type="scientific">Vavraia culicis (isolate floridensis)</name>
    <name type="common">Microsporidian parasite</name>
    <dbReference type="NCBI Taxonomy" id="948595"/>
    <lineage>
        <taxon>Eukaryota</taxon>
        <taxon>Fungi</taxon>
        <taxon>Fungi incertae sedis</taxon>
        <taxon>Microsporidia</taxon>
        <taxon>Pleistophoridae</taxon>
        <taxon>Vavraia</taxon>
    </lineage>
</organism>
<proteinExistence type="predicted"/>
<dbReference type="EMBL" id="GL877452">
    <property type="protein sequence ID" value="ELA46291.1"/>
    <property type="molecule type" value="Genomic_DNA"/>
</dbReference>
<dbReference type="AlphaFoldDB" id="L2GRK9"/>
<dbReference type="Proteomes" id="UP000011081">
    <property type="component" value="Unassembled WGS sequence"/>
</dbReference>
<dbReference type="GeneID" id="19880084"/>
<dbReference type="RefSeq" id="XP_008075230.1">
    <property type="nucleotide sequence ID" value="XM_008077039.1"/>
</dbReference>
<accession>L2GRK9</accession>
<dbReference type="InParanoid" id="L2GRK9"/>
<gene>
    <name evidence="1" type="ORF">VCUG_02219</name>
</gene>
<sequence>MCGCSSLTDSSSFRKQSVCSTEKRTIINEADGDKKHGFYLNNDFNLISYQKMDLLTKACLRMRLEMIAKSSSKIDGAAVKMRRYNQRIKLRRHMQRYDWMFSKETVP</sequence>
<name>L2GRK9_VAVCU</name>